<comment type="cofactor">
    <cofactor evidence="1">
        <name>Mn(2+)</name>
        <dbReference type="ChEBI" id="CHEBI:29035"/>
    </cofactor>
</comment>
<comment type="cofactor">
    <cofactor evidence="2">
        <name>Mg(2+)</name>
        <dbReference type="ChEBI" id="CHEBI:18420"/>
    </cofactor>
</comment>
<dbReference type="EMBL" id="WIVE01000042">
    <property type="protein sequence ID" value="MQX37443.1"/>
    <property type="molecule type" value="Genomic_DNA"/>
</dbReference>
<dbReference type="InterPro" id="IPR015797">
    <property type="entry name" value="NUDIX_hydrolase-like_dom_sf"/>
</dbReference>
<comment type="similarity">
    <text evidence="4">Belongs to the Nudix hydrolase family. RppH subfamily.</text>
</comment>
<evidence type="ECO:0000313" key="7">
    <source>
        <dbReference type="Proteomes" id="UP000434582"/>
    </source>
</evidence>
<dbReference type="NCBIfam" id="NF001936">
    <property type="entry name" value="PRK00714.1-3"/>
    <property type="match status" value="1"/>
</dbReference>
<dbReference type="InterPro" id="IPR020476">
    <property type="entry name" value="Nudix_hydrolase"/>
</dbReference>
<name>A0A7X1ZFM5_9PROT</name>
<dbReference type="PRINTS" id="PR00502">
    <property type="entry name" value="NUDIXFAMILY"/>
</dbReference>
<feature type="domain" description="Nudix hydrolase" evidence="5">
    <location>
        <begin position="11"/>
        <end position="155"/>
    </location>
</feature>
<gene>
    <name evidence="4" type="primary">rppH</name>
    <name evidence="4" type="synonym">nudH</name>
    <name evidence="6" type="ORF">GHC57_13030</name>
</gene>
<accession>A0A7X1ZFM5</accession>
<dbReference type="PANTHER" id="PTHR11839:SF22">
    <property type="entry name" value="NUDIX HYDROLASE 26, CHLOROPLASTIC"/>
    <property type="match status" value="1"/>
</dbReference>
<dbReference type="EC" id="3.6.1.-" evidence="4"/>
<dbReference type="GO" id="GO:0006753">
    <property type="term" value="P:nucleoside phosphate metabolic process"/>
    <property type="evidence" value="ECO:0007669"/>
    <property type="project" value="TreeGrafter"/>
</dbReference>
<dbReference type="AlphaFoldDB" id="A0A7X1ZFM5"/>
<dbReference type="RefSeq" id="WP_153344923.1">
    <property type="nucleotide sequence ID" value="NZ_WIVE01000042.1"/>
</dbReference>
<dbReference type="Gene3D" id="3.90.79.10">
    <property type="entry name" value="Nucleoside Triphosphate Pyrophosphohydrolase"/>
    <property type="match status" value="1"/>
</dbReference>
<comment type="function">
    <text evidence="4">Accelerates the degradation of transcripts by removing pyrophosphate from the 5'-end of triphosphorylated RNA, leading to a more labile monophosphorylated state that can stimulate subsequent ribonuclease cleavage.</text>
</comment>
<dbReference type="Pfam" id="PF00293">
    <property type="entry name" value="NUDIX"/>
    <property type="match status" value="1"/>
</dbReference>
<evidence type="ECO:0000259" key="5">
    <source>
        <dbReference type="PROSITE" id="PS51462"/>
    </source>
</evidence>
<dbReference type="GO" id="GO:0008893">
    <property type="term" value="F:guanosine-3',5'-bis(diphosphate) 3'-diphosphatase activity"/>
    <property type="evidence" value="ECO:0007669"/>
    <property type="project" value="TreeGrafter"/>
</dbReference>
<dbReference type="HAMAP" id="MF_00298">
    <property type="entry name" value="Nudix_RppH"/>
    <property type="match status" value="1"/>
</dbReference>
<keyword evidence="3 4" id="KW-0378">Hydrolase</keyword>
<evidence type="ECO:0000256" key="1">
    <source>
        <dbReference type="ARBA" id="ARBA00001936"/>
    </source>
</evidence>
<evidence type="ECO:0000313" key="6">
    <source>
        <dbReference type="EMBL" id="MQX37443.1"/>
    </source>
</evidence>
<sequence length="170" mass="19443">MADGAPNTEGRYRRGVGVMLVNADGLVFVAQRIDFKSDAWQMPQGGIDKGEDPLATARRELEEETGIPPHLTEVLAETDGWLRYDLPEDLRAKLWRGRFRGQEQKWYLMRFLGRDEDVNLETEHPEFSAWQWVPPARTMDLIVPFKRTLYGLVLEAFGPTLARLRADADA</sequence>
<feature type="short sequence motif" description="Nudix box" evidence="4">
    <location>
        <begin position="45"/>
        <end position="66"/>
    </location>
</feature>
<dbReference type="InterPro" id="IPR000086">
    <property type="entry name" value="NUDIX_hydrolase_dom"/>
</dbReference>
<dbReference type="PANTHER" id="PTHR11839">
    <property type="entry name" value="UDP/ADP-SUGAR PYROPHOSPHATASE"/>
    <property type="match status" value="1"/>
</dbReference>
<dbReference type="GO" id="GO:0019693">
    <property type="term" value="P:ribose phosphate metabolic process"/>
    <property type="evidence" value="ECO:0007669"/>
    <property type="project" value="TreeGrafter"/>
</dbReference>
<keyword evidence="7" id="KW-1185">Reference proteome</keyword>
<organism evidence="6 7">
    <name type="scientific">Roseospira navarrensis</name>
    <dbReference type="NCBI Taxonomy" id="140058"/>
    <lineage>
        <taxon>Bacteria</taxon>
        <taxon>Pseudomonadati</taxon>
        <taxon>Pseudomonadota</taxon>
        <taxon>Alphaproteobacteria</taxon>
        <taxon>Rhodospirillales</taxon>
        <taxon>Rhodospirillaceae</taxon>
        <taxon>Roseospira</taxon>
    </lineage>
</organism>
<dbReference type="CDD" id="cd03671">
    <property type="entry name" value="NUDIX_Ap4A_hydrolase_plant_like"/>
    <property type="match status" value="1"/>
</dbReference>
<dbReference type="Proteomes" id="UP000434582">
    <property type="component" value="Unassembled WGS sequence"/>
</dbReference>
<dbReference type="OrthoDB" id="9816040at2"/>
<evidence type="ECO:0000256" key="2">
    <source>
        <dbReference type="ARBA" id="ARBA00001946"/>
    </source>
</evidence>
<dbReference type="GO" id="GO:0034432">
    <property type="term" value="F:bis(5'-adenosyl)-pentaphosphatase activity"/>
    <property type="evidence" value="ECO:0007669"/>
    <property type="project" value="TreeGrafter"/>
</dbReference>
<comment type="caution">
    <text evidence="6">The sequence shown here is derived from an EMBL/GenBank/DDBJ whole genome shotgun (WGS) entry which is preliminary data.</text>
</comment>
<dbReference type="SUPFAM" id="SSF55811">
    <property type="entry name" value="Nudix"/>
    <property type="match status" value="1"/>
</dbReference>
<evidence type="ECO:0000256" key="3">
    <source>
        <dbReference type="ARBA" id="ARBA00022801"/>
    </source>
</evidence>
<dbReference type="InterPro" id="IPR022927">
    <property type="entry name" value="RppH"/>
</dbReference>
<dbReference type="PROSITE" id="PS00893">
    <property type="entry name" value="NUDIX_BOX"/>
    <property type="match status" value="1"/>
</dbReference>
<proteinExistence type="inferred from homology"/>
<reference evidence="6 7" key="1">
    <citation type="submission" date="2019-10" db="EMBL/GenBank/DDBJ databases">
        <title>Draft whole-genome sequence of the purple nonsulfur photosynthetic bacterium Roseospira navarrensis DSM 15114.</title>
        <authorList>
            <person name="Kyndt J.A."/>
            <person name="Meyer T.E."/>
        </authorList>
    </citation>
    <scope>NUCLEOTIDE SEQUENCE [LARGE SCALE GENOMIC DNA]</scope>
    <source>
        <strain evidence="6 7">DSM 15114</strain>
    </source>
</reference>
<protein>
    <recommendedName>
        <fullName evidence="4">RNA pyrophosphohydrolase</fullName>
        <ecNumber evidence="4">3.6.1.-</ecNumber>
    </recommendedName>
    <alternativeName>
        <fullName evidence="4">(Di)nucleoside polyphosphate hydrolase</fullName>
    </alternativeName>
</protein>
<dbReference type="PROSITE" id="PS51462">
    <property type="entry name" value="NUDIX"/>
    <property type="match status" value="1"/>
</dbReference>
<evidence type="ECO:0000256" key="4">
    <source>
        <dbReference type="HAMAP-Rule" id="MF_00298"/>
    </source>
</evidence>
<dbReference type="NCBIfam" id="NF001938">
    <property type="entry name" value="PRK00714.1-5"/>
    <property type="match status" value="1"/>
</dbReference>
<dbReference type="InterPro" id="IPR020084">
    <property type="entry name" value="NUDIX_hydrolase_CS"/>
</dbReference>
<comment type="cofactor">
    <cofactor evidence="4">
        <name>a divalent metal cation</name>
        <dbReference type="ChEBI" id="CHEBI:60240"/>
    </cofactor>
</comment>